<name>A0A3P8HMZ6_9TREM</name>
<dbReference type="EMBL" id="UZAN01047268">
    <property type="protein sequence ID" value="VDP85198.1"/>
    <property type="molecule type" value="Genomic_DNA"/>
</dbReference>
<gene>
    <name evidence="1" type="ORF">ECPE_LOCUS9347</name>
</gene>
<keyword evidence="2" id="KW-1185">Reference proteome</keyword>
<evidence type="ECO:0000313" key="1">
    <source>
        <dbReference type="EMBL" id="VDP85198.1"/>
    </source>
</evidence>
<accession>A0A3P8HMZ6</accession>
<reference evidence="1 2" key="1">
    <citation type="submission" date="2018-11" db="EMBL/GenBank/DDBJ databases">
        <authorList>
            <consortium name="Pathogen Informatics"/>
        </authorList>
    </citation>
    <scope>NUCLEOTIDE SEQUENCE [LARGE SCALE GENOMIC DNA]</scope>
    <source>
        <strain evidence="1 2">Egypt</strain>
    </source>
</reference>
<evidence type="ECO:0000313" key="2">
    <source>
        <dbReference type="Proteomes" id="UP000272942"/>
    </source>
</evidence>
<proteinExistence type="predicted"/>
<dbReference type="OrthoDB" id="1904536at2759"/>
<organism evidence="1 2">
    <name type="scientific">Echinostoma caproni</name>
    <dbReference type="NCBI Taxonomy" id="27848"/>
    <lineage>
        <taxon>Eukaryota</taxon>
        <taxon>Metazoa</taxon>
        <taxon>Spiralia</taxon>
        <taxon>Lophotrochozoa</taxon>
        <taxon>Platyhelminthes</taxon>
        <taxon>Trematoda</taxon>
        <taxon>Digenea</taxon>
        <taxon>Plagiorchiida</taxon>
        <taxon>Echinostomata</taxon>
        <taxon>Echinostomatoidea</taxon>
        <taxon>Echinostomatidae</taxon>
        <taxon>Echinostoma</taxon>
    </lineage>
</organism>
<sequence>MFLVSATSTDRNSEAQEIAFEIEEQKHPGLVETQTRCVPLVQKRVTASEPRQITDATDDDFEENLLLSISDEAFLEVELDNDQMSKSKQTDVVNFKSETDEKLNVDSANGSDEPDSELIQVEYGDQSERYNFSRNTTENYIKDMEPELFRKILTCAAAAGRSEKEGAFNSKVVTGGLVQAANNHLPSEPTENAE</sequence>
<protein>
    <submittedName>
        <fullName evidence="1">Uncharacterized protein</fullName>
    </submittedName>
</protein>
<dbReference type="Proteomes" id="UP000272942">
    <property type="component" value="Unassembled WGS sequence"/>
</dbReference>
<dbReference type="AlphaFoldDB" id="A0A3P8HMZ6"/>